<name>A0AAN9I433_CROPI</name>
<dbReference type="PANTHER" id="PTHR33305">
    <property type="entry name" value="ETHYLENE INSENSITIVE 3-LIKE 2 PROTEIN"/>
    <property type="match status" value="1"/>
</dbReference>
<feature type="compositionally biased region" description="Polar residues" evidence="1">
    <location>
        <begin position="202"/>
        <end position="220"/>
    </location>
</feature>
<dbReference type="EMBL" id="JAYWIO010000005">
    <property type="protein sequence ID" value="KAK7259691.1"/>
    <property type="molecule type" value="Genomic_DNA"/>
</dbReference>
<dbReference type="AlphaFoldDB" id="A0AAN9I433"/>
<protein>
    <recommendedName>
        <fullName evidence="2">Ethylene insensitive 3-like DNA-binding domain-containing protein</fullName>
    </recommendedName>
</protein>
<dbReference type="Proteomes" id="UP001372338">
    <property type="component" value="Unassembled WGS sequence"/>
</dbReference>
<feature type="region of interest" description="Disordered" evidence="1">
    <location>
        <begin position="189"/>
        <end position="220"/>
    </location>
</feature>
<organism evidence="3 4">
    <name type="scientific">Crotalaria pallida</name>
    <name type="common">Smooth rattlebox</name>
    <name type="synonym">Crotalaria striata</name>
    <dbReference type="NCBI Taxonomy" id="3830"/>
    <lineage>
        <taxon>Eukaryota</taxon>
        <taxon>Viridiplantae</taxon>
        <taxon>Streptophyta</taxon>
        <taxon>Embryophyta</taxon>
        <taxon>Tracheophyta</taxon>
        <taxon>Spermatophyta</taxon>
        <taxon>Magnoliopsida</taxon>
        <taxon>eudicotyledons</taxon>
        <taxon>Gunneridae</taxon>
        <taxon>Pentapetalae</taxon>
        <taxon>rosids</taxon>
        <taxon>fabids</taxon>
        <taxon>Fabales</taxon>
        <taxon>Fabaceae</taxon>
        <taxon>Papilionoideae</taxon>
        <taxon>50 kb inversion clade</taxon>
        <taxon>genistoids sensu lato</taxon>
        <taxon>core genistoids</taxon>
        <taxon>Crotalarieae</taxon>
        <taxon>Crotalaria</taxon>
    </lineage>
</organism>
<gene>
    <name evidence="3" type="ORF">RIF29_25304</name>
</gene>
<dbReference type="GO" id="GO:0003700">
    <property type="term" value="F:DNA-binding transcription factor activity"/>
    <property type="evidence" value="ECO:0007669"/>
    <property type="project" value="InterPro"/>
</dbReference>
<dbReference type="Pfam" id="PF04873">
    <property type="entry name" value="EIN3_DNA-bd"/>
    <property type="match status" value="1"/>
</dbReference>
<reference evidence="3 4" key="1">
    <citation type="submission" date="2024-01" db="EMBL/GenBank/DDBJ databases">
        <title>The genomes of 5 underutilized Papilionoideae crops provide insights into root nodulation and disease resistanc.</title>
        <authorList>
            <person name="Yuan L."/>
        </authorList>
    </citation>
    <scope>NUCLEOTIDE SEQUENCE [LARGE SCALE GENOMIC DNA]</scope>
    <source>
        <strain evidence="3">ZHUSHIDOU_FW_LH</strain>
        <tissue evidence="3">Leaf</tissue>
    </source>
</reference>
<comment type="caution">
    <text evidence="3">The sequence shown here is derived from an EMBL/GenBank/DDBJ whole genome shotgun (WGS) entry which is preliminary data.</text>
</comment>
<dbReference type="GO" id="GO:0003677">
    <property type="term" value="F:DNA binding"/>
    <property type="evidence" value="ECO:0007669"/>
    <property type="project" value="TreeGrafter"/>
</dbReference>
<dbReference type="PANTHER" id="PTHR33305:SF11">
    <property type="entry name" value="PROTEIN ETHYLENE INSENSITIVE 3"/>
    <property type="match status" value="1"/>
</dbReference>
<evidence type="ECO:0000313" key="4">
    <source>
        <dbReference type="Proteomes" id="UP001372338"/>
    </source>
</evidence>
<keyword evidence="4" id="KW-1185">Reference proteome</keyword>
<evidence type="ECO:0000256" key="1">
    <source>
        <dbReference type="SAM" id="MobiDB-lite"/>
    </source>
</evidence>
<proteinExistence type="predicted"/>
<evidence type="ECO:0000313" key="3">
    <source>
        <dbReference type="EMBL" id="KAK7259691.1"/>
    </source>
</evidence>
<sequence length="380" mass="42281">MMNSTDKVYVSDASFNPSMEEVSFGSTHGQETNVRKTENEKLTIQELEARILKDSELLKKLKEERDKREMISSLEKLKSKNLSRSHDNILRNMLMMMETSNIKGFVYGIIPDKGKPMTGCSDNLRGWWKGKINFDRSGPAAIDKYEEENGKAYTYPGLLFPPNNASGPAYEVSRLDSVLDGNDRYDEPLSEENGEGGYNIMEGNNSQLQPSQNANTTPQLPMNENVQDINYVVTPSNATTTTSNKRKREHYNFSGFSDRNVMRSNHQLTSCDKHPSNHVAMIGGLKDQFDNNNISALSHGEPSHIAVAPIANQTTPLPIVSDSALAIPDNGEEMVPATTPTRSSASLTSLKQNILDSLHDDATSGYPYNGFTILDDVFEW</sequence>
<dbReference type="InterPro" id="IPR006957">
    <property type="entry name" value="EIN3"/>
</dbReference>
<dbReference type="GO" id="GO:0005634">
    <property type="term" value="C:nucleus"/>
    <property type="evidence" value="ECO:0007669"/>
    <property type="project" value="InterPro"/>
</dbReference>
<accession>A0AAN9I433</accession>
<dbReference type="InterPro" id="IPR047091">
    <property type="entry name" value="EIN3-like_DNA-bd"/>
</dbReference>
<feature type="domain" description="Ethylene insensitive 3-like DNA-binding" evidence="2">
    <location>
        <begin position="46"/>
        <end position="149"/>
    </location>
</feature>
<evidence type="ECO:0000259" key="2">
    <source>
        <dbReference type="Pfam" id="PF04873"/>
    </source>
</evidence>